<dbReference type="NCBIfam" id="TIGR04219">
    <property type="entry name" value="OMP_w_GlyGly"/>
    <property type="match status" value="1"/>
</dbReference>
<dbReference type="AlphaFoldDB" id="A0AAF0C979"/>
<protein>
    <submittedName>
        <fullName evidence="2">TIGR04219 family outer membrane beta-barrel protein</fullName>
    </submittedName>
</protein>
<proteinExistence type="predicted"/>
<keyword evidence="1" id="KW-0732">Signal</keyword>
<dbReference type="Proteomes" id="UP000032352">
    <property type="component" value="Chromosome"/>
</dbReference>
<dbReference type="EMBL" id="CP059733">
    <property type="protein sequence ID" value="WDE04604.1"/>
    <property type="molecule type" value="Genomic_DNA"/>
</dbReference>
<gene>
    <name evidence="2" type="ORF">SG34_025270</name>
</gene>
<sequence length="250" mass="27691">MKKAAIALTLSALLSASVQADTLFGVYVGGQVWDNEAEGVFGESTTQSDFNLKDEQQGSFFVAVEHPLPFIPNVKLAHTKLDTDGNTTLTSDFEFNGQTFTTNTSVDAVFDVSYNDYTFYYELFDNDLLTFDFGLTARDLDGDVKVADTANTLSASRSVSEVIPMLYSSAIIGLPFTDWSLFAEGNYLTFDDHTLYDYQLGVSYALTDNFALDVNLTAGYRAVKFELDDLDDFYADLEFKGLFAGVIMHF</sequence>
<name>A0AAF0C979_9GAMM</name>
<reference evidence="2 3" key="1">
    <citation type="journal article" date="2015" name="Genome Announc.">
        <title>Draft Genome Sequences of Marine Isolates of Thalassomonas viridans and Thalassomonas actiniarum.</title>
        <authorList>
            <person name="Olonade I."/>
            <person name="van Zyl L.J."/>
            <person name="Trindade M."/>
        </authorList>
    </citation>
    <scope>NUCLEOTIDE SEQUENCE [LARGE SCALE GENOMIC DNA]</scope>
    <source>
        <strain evidence="2 3">XOM25</strain>
    </source>
</reference>
<dbReference type="RefSeq" id="WP_044839210.1">
    <property type="nucleotide sequence ID" value="NZ_CP059733.1"/>
</dbReference>
<evidence type="ECO:0000313" key="3">
    <source>
        <dbReference type="Proteomes" id="UP000032352"/>
    </source>
</evidence>
<accession>A0AAF0C979</accession>
<organism evidence="2 3">
    <name type="scientific">Thalassomonas viridans</name>
    <dbReference type="NCBI Taxonomy" id="137584"/>
    <lineage>
        <taxon>Bacteria</taxon>
        <taxon>Pseudomonadati</taxon>
        <taxon>Pseudomonadota</taxon>
        <taxon>Gammaproteobacteria</taxon>
        <taxon>Alteromonadales</taxon>
        <taxon>Colwelliaceae</taxon>
        <taxon>Thalassomonas</taxon>
    </lineage>
</organism>
<reference evidence="2 3" key="2">
    <citation type="journal article" date="2022" name="Mar. Drugs">
        <title>Bioassay-Guided Fractionation Leads to the Detection of Cholic Acid Generated by the Rare Thalassomonas sp.</title>
        <authorList>
            <person name="Pheiffer F."/>
            <person name="Schneider Y.K."/>
            <person name="Hansen E.H."/>
            <person name="Andersen J.H."/>
            <person name="Isaksson J."/>
            <person name="Busche T."/>
            <person name="R C."/>
            <person name="Kalinowski J."/>
            <person name="Zyl L.V."/>
            <person name="Trindade M."/>
        </authorList>
    </citation>
    <scope>NUCLEOTIDE SEQUENCE [LARGE SCALE GENOMIC DNA]</scope>
    <source>
        <strain evidence="2 3">XOM25</strain>
    </source>
</reference>
<evidence type="ECO:0000313" key="2">
    <source>
        <dbReference type="EMBL" id="WDE04604.1"/>
    </source>
</evidence>
<feature type="chain" id="PRO_5042157645" evidence="1">
    <location>
        <begin position="21"/>
        <end position="250"/>
    </location>
</feature>
<dbReference type="KEGG" id="tvd:SG34_025270"/>
<evidence type="ECO:0000256" key="1">
    <source>
        <dbReference type="SAM" id="SignalP"/>
    </source>
</evidence>
<feature type="signal peptide" evidence="1">
    <location>
        <begin position="1"/>
        <end position="20"/>
    </location>
</feature>
<dbReference type="InterPro" id="IPR026387">
    <property type="entry name" value="OMP_w_GlyGly"/>
</dbReference>
<keyword evidence="3" id="KW-1185">Reference proteome</keyword>